<proteinExistence type="predicted"/>
<name>A0ABV2LE08_9BACL</name>
<gene>
    <name evidence="3" type="ORF">ABID52_000405</name>
</gene>
<dbReference type="EMBL" id="JBEPMP010000001">
    <property type="protein sequence ID" value="MET3726824.1"/>
    <property type="molecule type" value="Genomic_DNA"/>
</dbReference>
<feature type="domain" description="HTH cro/C1-type" evidence="2">
    <location>
        <begin position="6"/>
        <end position="61"/>
    </location>
</feature>
<dbReference type="RefSeq" id="WP_198768560.1">
    <property type="nucleotide sequence ID" value="NZ_JAEACF010000001.1"/>
</dbReference>
<dbReference type="CDD" id="cd00093">
    <property type="entry name" value="HTH_XRE"/>
    <property type="match status" value="1"/>
</dbReference>
<dbReference type="PANTHER" id="PTHR46797:SF1">
    <property type="entry name" value="METHYLPHOSPHONATE SYNTHASE"/>
    <property type="match status" value="1"/>
</dbReference>
<dbReference type="SUPFAM" id="SSF47413">
    <property type="entry name" value="lambda repressor-like DNA-binding domains"/>
    <property type="match status" value="1"/>
</dbReference>
<dbReference type="PANTHER" id="PTHR46797">
    <property type="entry name" value="HTH-TYPE TRANSCRIPTIONAL REGULATOR"/>
    <property type="match status" value="1"/>
</dbReference>
<sequence>MIGKNIAERRKAQRMTLSELAKRSNVSKSYLSNIERNVNQNPSIAVLERISKVLNVEVNFLIGDKEEENQKKCSEWTEFVLELKKAGVKKDQIHNYKELIEFIKWKQKK</sequence>
<dbReference type="Gene3D" id="1.10.260.40">
    <property type="entry name" value="lambda repressor-like DNA-binding domains"/>
    <property type="match status" value="1"/>
</dbReference>
<dbReference type="Pfam" id="PF01381">
    <property type="entry name" value="HTH_3"/>
    <property type="match status" value="1"/>
</dbReference>
<keyword evidence="1" id="KW-0238">DNA-binding</keyword>
<protein>
    <submittedName>
        <fullName evidence="3">XRE family transcriptional regulator of biofilm formation</fullName>
    </submittedName>
</protein>
<dbReference type="PROSITE" id="PS50943">
    <property type="entry name" value="HTH_CROC1"/>
    <property type="match status" value="1"/>
</dbReference>
<evidence type="ECO:0000313" key="4">
    <source>
        <dbReference type="Proteomes" id="UP001549097"/>
    </source>
</evidence>
<organism evidence="3 4">
    <name type="scientific">Fictibacillus halophilus</name>
    <dbReference type="NCBI Taxonomy" id="1610490"/>
    <lineage>
        <taxon>Bacteria</taxon>
        <taxon>Bacillati</taxon>
        <taxon>Bacillota</taxon>
        <taxon>Bacilli</taxon>
        <taxon>Bacillales</taxon>
        <taxon>Fictibacillaceae</taxon>
        <taxon>Fictibacillus</taxon>
    </lineage>
</organism>
<dbReference type="Proteomes" id="UP001549097">
    <property type="component" value="Unassembled WGS sequence"/>
</dbReference>
<reference evidence="3 4" key="1">
    <citation type="submission" date="2024-06" db="EMBL/GenBank/DDBJ databases">
        <title>Genomic Encyclopedia of Type Strains, Phase IV (KMG-IV): sequencing the most valuable type-strain genomes for metagenomic binning, comparative biology and taxonomic classification.</title>
        <authorList>
            <person name="Goeker M."/>
        </authorList>
    </citation>
    <scope>NUCLEOTIDE SEQUENCE [LARGE SCALE GENOMIC DNA]</scope>
    <source>
        <strain evidence="3 4">DSM 100124</strain>
    </source>
</reference>
<evidence type="ECO:0000256" key="1">
    <source>
        <dbReference type="ARBA" id="ARBA00023125"/>
    </source>
</evidence>
<evidence type="ECO:0000259" key="2">
    <source>
        <dbReference type="PROSITE" id="PS50943"/>
    </source>
</evidence>
<dbReference type="InterPro" id="IPR001387">
    <property type="entry name" value="Cro/C1-type_HTH"/>
</dbReference>
<dbReference type="SMART" id="SM00530">
    <property type="entry name" value="HTH_XRE"/>
    <property type="match status" value="1"/>
</dbReference>
<evidence type="ECO:0000313" key="3">
    <source>
        <dbReference type="EMBL" id="MET3726824.1"/>
    </source>
</evidence>
<comment type="caution">
    <text evidence="3">The sequence shown here is derived from an EMBL/GenBank/DDBJ whole genome shotgun (WGS) entry which is preliminary data.</text>
</comment>
<accession>A0ABV2LE08</accession>
<dbReference type="InterPro" id="IPR010982">
    <property type="entry name" value="Lambda_DNA-bd_dom_sf"/>
</dbReference>
<dbReference type="InterPro" id="IPR050807">
    <property type="entry name" value="TransReg_Diox_bact_type"/>
</dbReference>
<keyword evidence="4" id="KW-1185">Reference proteome</keyword>